<accession>A0ABP9X8Q1</accession>
<dbReference type="SUPFAM" id="SSF56024">
    <property type="entry name" value="Phospholipase D/nuclease"/>
    <property type="match status" value="2"/>
</dbReference>
<evidence type="ECO:0000256" key="5">
    <source>
        <dbReference type="ARBA" id="ARBA00022963"/>
    </source>
</evidence>
<evidence type="ECO:0000313" key="9">
    <source>
        <dbReference type="EMBL" id="GAA5531753.1"/>
    </source>
</evidence>
<dbReference type="EMBL" id="BAABRV010000001">
    <property type="protein sequence ID" value="GAA5531753.1"/>
    <property type="molecule type" value="Genomic_DNA"/>
</dbReference>
<dbReference type="EC" id="3.1.4.4" evidence="3"/>
<evidence type="ECO:0000256" key="1">
    <source>
        <dbReference type="ARBA" id="ARBA00000798"/>
    </source>
</evidence>
<comment type="similarity">
    <text evidence="2">Belongs to the phospholipase D family.</text>
</comment>
<evidence type="ECO:0000256" key="6">
    <source>
        <dbReference type="ARBA" id="ARBA00023098"/>
    </source>
</evidence>
<feature type="compositionally biased region" description="Basic and acidic residues" evidence="7">
    <location>
        <begin position="541"/>
        <end position="552"/>
    </location>
</feature>
<name>A0ABP9X8Q1_9DEIO</name>
<keyword evidence="10" id="KW-1185">Reference proteome</keyword>
<evidence type="ECO:0000256" key="4">
    <source>
        <dbReference type="ARBA" id="ARBA00022801"/>
    </source>
</evidence>
<feature type="domain" description="PLD phosphodiesterase" evidence="8">
    <location>
        <begin position="463"/>
        <end position="490"/>
    </location>
</feature>
<gene>
    <name evidence="9" type="primary">clsB_2</name>
    <name evidence="9" type="ORF">Dalu01_00128</name>
</gene>
<keyword evidence="4" id="KW-0378">Hydrolase</keyword>
<sequence length="558" mass="59832">MGSGPRFRRDGWTGHTLPRMRAVPSTRLAAWALAFLALLAGPWPDAHARGPVFPAGLEVVGNMLPPPDRAALGGLGLNTCPPPEAPLDRLLYDRTRGEGAALSCGNRFEGLLHFPQANPAYSTQPRTPHGGFDLLETQLRGTRRELLIANMIWDDGPDAPGAEVARAIAALRRDVAEHPERHPDGLTVRVMLGNSIRLDALLDPSASAYSAARHLLAAGVPLTGDTVPGWRLEIANYAYSLPHSHVKLVVQDGETVLAGGFNISFYHLPADAPGGHGLDLTDLALRVRGPVARNAVAAFQDGWALSHLLTCRTTPTPETLRQDCTFSRPTSPLPLVWKAPAPAAGQARVYPLYRRNGYTGADETVVALFGAAHSSIDVMQSQVSGTLGCIGALFEENGCPPALQLPVWQAAARAIRERGVTLRLLLDYDPLLQAETLAFLRGLRAELAPLGLADHVQARWYGTAGGLHTKAALIDGRMLTVGSQNLHHSSFGRLGLGEYTLATSDPGAVSEYARMFAFEWARAGAIHAPWWLPEGQPRPAPRPDAEPAERPGRPLPAP</sequence>
<keyword evidence="5" id="KW-0442">Lipid degradation</keyword>
<dbReference type="PROSITE" id="PS50035">
    <property type="entry name" value="PLD"/>
    <property type="match status" value="2"/>
</dbReference>
<keyword evidence="6" id="KW-0443">Lipid metabolism</keyword>
<dbReference type="Proteomes" id="UP001404956">
    <property type="component" value="Unassembled WGS sequence"/>
</dbReference>
<evidence type="ECO:0000256" key="2">
    <source>
        <dbReference type="ARBA" id="ARBA00008664"/>
    </source>
</evidence>
<protein>
    <recommendedName>
        <fullName evidence="3">phospholipase D</fullName>
        <ecNumber evidence="3">3.1.4.4</ecNumber>
    </recommendedName>
</protein>
<evidence type="ECO:0000256" key="3">
    <source>
        <dbReference type="ARBA" id="ARBA00012027"/>
    </source>
</evidence>
<dbReference type="InterPro" id="IPR025202">
    <property type="entry name" value="PLD-like_dom"/>
</dbReference>
<evidence type="ECO:0000313" key="10">
    <source>
        <dbReference type="Proteomes" id="UP001404956"/>
    </source>
</evidence>
<evidence type="ECO:0000256" key="7">
    <source>
        <dbReference type="SAM" id="MobiDB-lite"/>
    </source>
</evidence>
<dbReference type="Pfam" id="PF13091">
    <property type="entry name" value="PLDc_2"/>
    <property type="match status" value="1"/>
</dbReference>
<evidence type="ECO:0000259" key="8">
    <source>
        <dbReference type="PROSITE" id="PS50035"/>
    </source>
</evidence>
<dbReference type="PANTHER" id="PTHR43856">
    <property type="entry name" value="CARDIOLIPIN HYDROLASE"/>
    <property type="match status" value="1"/>
</dbReference>
<dbReference type="PANTHER" id="PTHR43856:SF1">
    <property type="entry name" value="MITOCHONDRIAL CARDIOLIPIN HYDROLASE"/>
    <property type="match status" value="1"/>
</dbReference>
<dbReference type="Gene3D" id="3.30.870.10">
    <property type="entry name" value="Endonuclease Chain A"/>
    <property type="match status" value="2"/>
</dbReference>
<reference evidence="9 10" key="1">
    <citation type="submission" date="2024-02" db="EMBL/GenBank/DDBJ databases">
        <title>Deinococcus aluminii NBRC 112889.</title>
        <authorList>
            <person name="Ichikawa N."/>
            <person name="Katano-Makiyama Y."/>
            <person name="Hidaka K."/>
        </authorList>
    </citation>
    <scope>NUCLEOTIDE SEQUENCE [LARGE SCALE GENOMIC DNA]</scope>
    <source>
        <strain evidence="9 10">NBRC 112889</strain>
    </source>
</reference>
<feature type="region of interest" description="Disordered" evidence="7">
    <location>
        <begin position="532"/>
        <end position="558"/>
    </location>
</feature>
<comment type="catalytic activity">
    <reaction evidence="1">
        <text>a 1,2-diacyl-sn-glycero-3-phosphocholine + H2O = a 1,2-diacyl-sn-glycero-3-phosphate + choline + H(+)</text>
        <dbReference type="Rhea" id="RHEA:14445"/>
        <dbReference type="ChEBI" id="CHEBI:15354"/>
        <dbReference type="ChEBI" id="CHEBI:15377"/>
        <dbReference type="ChEBI" id="CHEBI:15378"/>
        <dbReference type="ChEBI" id="CHEBI:57643"/>
        <dbReference type="ChEBI" id="CHEBI:58608"/>
        <dbReference type="EC" id="3.1.4.4"/>
    </reaction>
</comment>
<dbReference type="InterPro" id="IPR001736">
    <property type="entry name" value="PLipase_D/transphosphatidylase"/>
</dbReference>
<proteinExistence type="inferred from homology"/>
<comment type="caution">
    <text evidence="9">The sequence shown here is derived from an EMBL/GenBank/DDBJ whole genome shotgun (WGS) entry which is preliminary data.</text>
</comment>
<organism evidence="9 10">
    <name type="scientific">Deinococcus aluminii</name>
    <dbReference type="NCBI Taxonomy" id="1656885"/>
    <lineage>
        <taxon>Bacteria</taxon>
        <taxon>Thermotogati</taxon>
        <taxon>Deinococcota</taxon>
        <taxon>Deinococci</taxon>
        <taxon>Deinococcales</taxon>
        <taxon>Deinococcaceae</taxon>
        <taxon>Deinococcus</taxon>
    </lineage>
</organism>
<feature type="domain" description="PLD phosphodiesterase" evidence="8">
    <location>
        <begin position="245"/>
        <end position="267"/>
    </location>
</feature>
<dbReference type="InterPro" id="IPR051406">
    <property type="entry name" value="PLD_domain"/>
</dbReference>